<reference evidence="1" key="2">
    <citation type="submission" date="2022-10" db="EMBL/GenBank/DDBJ databases">
        <authorList>
            <consortium name="ENA_rothamsted_submissions"/>
            <consortium name="culmorum"/>
            <person name="King R."/>
        </authorList>
    </citation>
    <scope>NUCLEOTIDE SEQUENCE</scope>
</reference>
<dbReference type="Proteomes" id="UP001154329">
    <property type="component" value="Chromosome 2"/>
</dbReference>
<reference evidence="1" key="1">
    <citation type="submission" date="2022-02" db="EMBL/GenBank/DDBJ databases">
        <authorList>
            <person name="King R."/>
        </authorList>
    </citation>
    <scope>NUCLEOTIDE SEQUENCE</scope>
</reference>
<name>A0A9P0J494_APHGO</name>
<organism evidence="1 2">
    <name type="scientific">Aphis gossypii</name>
    <name type="common">Cotton aphid</name>
    <dbReference type="NCBI Taxonomy" id="80765"/>
    <lineage>
        <taxon>Eukaryota</taxon>
        <taxon>Metazoa</taxon>
        <taxon>Ecdysozoa</taxon>
        <taxon>Arthropoda</taxon>
        <taxon>Hexapoda</taxon>
        <taxon>Insecta</taxon>
        <taxon>Pterygota</taxon>
        <taxon>Neoptera</taxon>
        <taxon>Paraneoptera</taxon>
        <taxon>Hemiptera</taxon>
        <taxon>Sternorrhyncha</taxon>
        <taxon>Aphidomorpha</taxon>
        <taxon>Aphidoidea</taxon>
        <taxon>Aphididae</taxon>
        <taxon>Aphidini</taxon>
        <taxon>Aphis</taxon>
        <taxon>Aphis</taxon>
    </lineage>
</organism>
<dbReference type="AlphaFoldDB" id="A0A9P0J494"/>
<accession>A0A9P0J494</accession>
<evidence type="ECO:0000313" key="2">
    <source>
        <dbReference type="Proteomes" id="UP001154329"/>
    </source>
</evidence>
<gene>
    <name evidence="1" type="ORF">APHIGO_LOCUS7499</name>
</gene>
<proteinExistence type="predicted"/>
<protein>
    <submittedName>
        <fullName evidence="1">Uncharacterized protein</fullName>
    </submittedName>
</protein>
<keyword evidence="2" id="KW-1185">Reference proteome</keyword>
<evidence type="ECO:0000313" key="1">
    <source>
        <dbReference type="EMBL" id="CAH1726646.1"/>
    </source>
</evidence>
<dbReference type="PROSITE" id="PS51257">
    <property type="entry name" value="PROKAR_LIPOPROTEIN"/>
    <property type="match status" value="1"/>
</dbReference>
<dbReference type="EMBL" id="OU899035">
    <property type="protein sequence ID" value="CAH1726646.1"/>
    <property type="molecule type" value="Genomic_DNA"/>
</dbReference>
<sequence length="47" mass="5506">MVMYRVRSYLCPLCPNILLSCNLFHVSRIVINLCLMHLIVNIQHSCM</sequence>